<gene>
    <name evidence="1" type="ORF">KUCAC02_029176</name>
</gene>
<accession>A0ACB9X4P1</accession>
<protein>
    <submittedName>
        <fullName evidence="1">Uncharacterized protein</fullName>
    </submittedName>
</protein>
<name>A0ACB9X4P1_CHAAC</name>
<dbReference type="EMBL" id="CM043793">
    <property type="protein sequence ID" value="KAI4821234.1"/>
    <property type="molecule type" value="Genomic_DNA"/>
</dbReference>
<organism evidence="1 2">
    <name type="scientific">Chaenocephalus aceratus</name>
    <name type="common">Blackfin icefish</name>
    <name type="synonym">Chaenichthys aceratus</name>
    <dbReference type="NCBI Taxonomy" id="36190"/>
    <lineage>
        <taxon>Eukaryota</taxon>
        <taxon>Metazoa</taxon>
        <taxon>Chordata</taxon>
        <taxon>Craniata</taxon>
        <taxon>Vertebrata</taxon>
        <taxon>Euteleostomi</taxon>
        <taxon>Actinopterygii</taxon>
        <taxon>Neopterygii</taxon>
        <taxon>Teleostei</taxon>
        <taxon>Neoteleostei</taxon>
        <taxon>Acanthomorphata</taxon>
        <taxon>Eupercaria</taxon>
        <taxon>Perciformes</taxon>
        <taxon>Notothenioidei</taxon>
        <taxon>Channichthyidae</taxon>
        <taxon>Chaenocephalus</taxon>
    </lineage>
</organism>
<comment type="caution">
    <text evidence="1">The sequence shown here is derived from an EMBL/GenBank/DDBJ whole genome shotgun (WGS) entry which is preliminary data.</text>
</comment>
<dbReference type="Proteomes" id="UP001057452">
    <property type="component" value="Chromosome 9"/>
</dbReference>
<evidence type="ECO:0000313" key="1">
    <source>
        <dbReference type="EMBL" id="KAI4821234.1"/>
    </source>
</evidence>
<sequence length="616" mass="70742">MKTRDSPPPPVHFHVPETTPVHVHMRRSPCRTPQIKAKDTQLRGDGGRPKRSRGRASVGKWIGHQWDEEEAGRRTRAEYPQISLVLLREQDSIRQLKKSDSRRHYDSLAKDKRLSKLHASSLARQQDLLLEKIEMFDHTNHSLRELLRDWSEYERESLGVDTTERCHKEEIDCQGCKQSQELQQEELHTQQGELQTLRQRRDEEQGGAGAAGPGGADPADPEGRASGGRTPGSSQRKCRRRNPSLAQALSTSRDWSLRCSREAAAKAQLEEHVSALRFQVTELSSQRLAVEVGSRAEEEGFRVQLHHLSAENTSINVDNQRLKGHLTSAEEKLGALQSEARRMKSSIKKQEQLVQQVRLESEESLLKLETTQREAREVKLSLERGTEQVRRGLLGRLREMEALPDRLRRAEQQLRDAQQEAEDHQRRNVEHNSALSEVRHKVEQQGTQLEMLQQKNLLLQEENNVLKEKTQNFERHLTVENQEMSEALPSKEASLRSIQQQLEEKSHEVSFLSRQLQTTLDDAQRQVDASMQKVLVKEKASQSKALDLQSLLSRAKTEQSQLQRSKEEMERRFQSQLQNMKDRLEQSDSTNRSLQNYVHFLKTSYGNVFGDSSLAS</sequence>
<evidence type="ECO:0000313" key="2">
    <source>
        <dbReference type="Proteomes" id="UP001057452"/>
    </source>
</evidence>
<keyword evidence="2" id="KW-1185">Reference proteome</keyword>
<reference evidence="1" key="1">
    <citation type="submission" date="2022-05" db="EMBL/GenBank/DDBJ databases">
        <title>Chromosome-level genome of Chaenocephalus aceratus.</title>
        <authorList>
            <person name="Park H."/>
        </authorList>
    </citation>
    <scope>NUCLEOTIDE SEQUENCE</scope>
    <source>
        <strain evidence="1">KU_202001</strain>
    </source>
</reference>
<proteinExistence type="predicted"/>